<dbReference type="InterPro" id="IPR009003">
    <property type="entry name" value="Peptidase_S1_PA"/>
</dbReference>
<dbReference type="SUPFAM" id="SSF50494">
    <property type="entry name" value="Trypsin-like serine proteases"/>
    <property type="match status" value="1"/>
</dbReference>
<comment type="subcellular location">
    <subcellularLocation>
        <location evidence="1">Secreted</location>
    </subcellularLocation>
</comment>
<comment type="similarity">
    <text evidence="2">Belongs to the peptidase S1 family.</text>
</comment>
<proteinExistence type="inferred from homology"/>
<evidence type="ECO:0000256" key="3">
    <source>
        <dbReference type="ARBA" id="ARBA00022525"/>
    </source>
</evidence>
<dbReference type="EMBL" id="OC919646">
    <property type="protein sequence ID" value="CAD7651706.1"/>
    <property type="molecule type" value="Genomic_DNA"/>
</dbReference>
<keyword evidence="4 8" id="KW-0645">Protease</keyword>
<evidence type="ECO:0000256" key="7">
    <source>
        <dbReference type="ARBA" id="ARBA00023157"/>
    </source>
</evidence>
<evidence type="ECO:0000313" key="11">
    <source>
        <dbReference type="EMBL" id="CAD7651706.1"/>
    </source>
</evidence>
<evidence type="ECO:0000256" key="9">
    <source>
        <dbReference type="SAM" id="SignalP"/>
    </source>
</evidence>
<accession>A0A7R9M1H3</accession>
<dbReference type="InterPro" id="IPR018114">
    <property type="entry name" value="TRYPSIN_HIS"/>
</dbReference>
<dbReference type="InterPro" id="IPR050430">
    <property type="entry name" value="Peptidase_S1"/>
</dbReference>
<dbReference type="PRINTS" id="PR00722">
    <property type="entry name" value="CHYMOTRYPSIN"/>
</dbReference>
<evidence type="ECO:0000259" key="10">
    <source>
        <dbReference type="PROSITE" id="PS50240"/>
    </source>
</evidence>
<dbReference type="SMART" id="SM00020">
    <property type="entry name" value="Tryp_SPc"/>
    <property type="match status" value="1"/>
</dbReference>
<keyword evidence="3" id="KW-0964">Secreted</keyword>
<dbReference type="PANTHER" id="PTHR24276">
    <property type="entry name" value="POLYSERASE-RELATED"/>
    <property type="match status" value="1"/>
</dbReference>
<dbReference type="Proteomes" id="UP000728032">
    <property type="component" value="Unassembled WGS sequence"/>
</dbReference>
<evidence type="ECO:0000313" key="12">
    <source>
        <dbReference type="Proteomes" id="UP000728032"/>
    </source>
</evidence>
<dbReference type="PANTHER" id="PTHR24276:SF98">
    <property type="entry name" value="FI18310P1-RELATED"/>
    <property type="match status" value="1"/>
</dbReference>
<name>A0A7R9M1H3_9ACAR</name>
<dbReference type="PROSITE" id="PS00134">
    <property type="entry name" value="TRYPSIN_HIS"/>
    <property type="match status" value="1"/>
</dbReference>
<evidence type="ECO:0000256" key="5">
    <source>
        <dbReference type="ARBA" id="ARBA00022801"/>
    </source>
</evidence>
<dbReference type="AlphaFoldDB" id="A0A7R9M1H3"/>
<dbReference type="Gene3D" id="2.40.10.10">
    <property type="entry name" value="Trypsin-like serine proteases"/>
    <property type="match status" value="1"/>
</dbReference>
<keyword evidence="7" id="KW-1015">Disulfide bond</keyword>
<evidence type="ECO:0000256" key="6">
    <source>
        <dbReference type="ARBA" id="ARBA00022825"/>
    </source>
</evidence>
<feature type="chain" id="PRO_5035592276" description="Peptidase S1 domain-containing protein" evidence="9">
    <location>
        <begin position="19"/>
        <end position="257"/>
    </location>
</feature>
<dbReference type="InterPro" id="IPR033116">
    <property type="entry name" value="TRYPSIN_SER"/>
</dbReference>
<protein>
    <recommendedName>
        <fullName evidence="10">Peptidase S1 domain-containing protein</fullName>
    </recommendedName>
</protein>
<dbReference type="GO" id="GO:0005576">
    <property type="term" value="C:extracellular region"/>
    <property type="evidence" value="ECO:0007669"/>
    <property type="project" value="UniProtKB-SubCell"/>
</dbReference>
<evidence type="ECO:0000256" key="4">
    <source>
        <dbReference type="ARBA" id="ARBA00022670"/>
    </source>
</evidence>
<dbReference type="PROSITE" id="PS50240">
    <property type="entry name" value="TRYPSIN_DOM"/>
    <property type="match status" value="1"/>
</dbReference>
<dbReference type="EMBL" id="CAJPVJ010004821">
    <property type="protein sequence ID" value="CAG2168950.1"/>
    <property type="molecule type" value="Genomic_DNA"/>
</dbReference>
<dbReference type="InterPro" id="IPR001254">
    <property type="entry name" value="Trypsin_dom"/>
</dbReference>
<dbReference type="GO" id="GO:0016485">
    <property type="term" value="P:protein processing"/>
    <property type="evidence" value="ECO:0007669"/>
    <property type="project" value="UniProtKB-ARBA"/>
</dbReference>
<feature type="signal peptide" evidence="9">
    <location>
        <begin position="1"/>
        <end position="18"/>
    </location>
</feature>
<dbReference type="Pfam" id="PF00089">
    <property type="entry name" value="Trypsin"/>
    <property type="match status" value="1"/>
</dbReference>
<keyword evidence="12" id="KW-1185">Reference proteome</keyword>
<dbReference type="PROSITE" id="PS00135">
    <property type="entry name" value="TRYPSIN_SER"/>
    <property type="match status" value="1"/>
</dbReference>
<evidence type="ECO:0000256" key="8">
    <source>
        <dbReference type="RuleBase" id="RU363034"/>
    </source>
</evidence>
<keyword evidence="5 8" id="KW-0378">Hydrolase</keyword>
<dbReference type="InterPro" id="IPR001314">
    <property type="entry name" value="Peptidase_S1A"/>
</dbReference>
<evidence type="ECO:0000256" key="1">
    <source>
        <dbReference type="ARBA" id="ARBA00004613"/>
    </source>
</evidence>
<reference evidence="11" key="1">
    <citation type="submission" date="2020-11" db="EMBL/GenBank/DDBJ databases">
        <authorList>
            <person name="Tran Van P."/>
        </authorList>
    </citation>
    <scope>NUCLEOTIDE SEQUENCE</scope>
</reference>
<sequence>MTLTTILLFSLIIHINAGHKCKSSRVHSPEAYIVGGELAQITDFPWIASIGSYDHFCGGSIIDKRTVLTAAHCLKGETASELYVRVGSSKYASGGVKIPVQSFVSHSGYQPSISQANDIAIIKVNEDIPIDGKTIAAVNLPARDSDPKSGLDVDIAGWGDLRTGAPEWSPDLRRVTVHLVDRAECRGAYGTLITDEMICAGVPEGGKDSCRGDSGGPLTQGSTQLGVISWGNKCALKGYPGVYVRLSLYLDWIEKNK</sequence>
<feature type="domain" description="Peptidase S1" evidence="10">
    <location>
        <begin position="33"/>
        <end position="257"/>
    </location>
</feature>
<organism evidence="11">
    <name type="scientific">Oppiella nova</name>
    <dbReference type="NCBI Taxonomy" id="334625"/>
    <lineage>
        <taxon>Eukaryota</taxon>
        <taxon>Metazoa</taxon>
        <taxon>Ecdysozoa</taxon>
        <taxon>Arthropoda</taxon>
        <taxon>Chelicerata</taxon>
        <taxon>Arachnida</taxon>
        <taxon>Acari</taxon>
        <taxon>Acariformes</taxon>
        <taxon>Sarcoptiformes</taxon>
        <taxon>Oribatida</taxon>
        <taxon>Brachypylina</taxon>
        <taxon>Oppioidea</taxon>
        <taxon>Oppiidae</taxon>
        <taxon>Oppiella</taxon>
    </lineage>
</organism>
<dbReference type="CDD" id="cd00190">
    <property type="entry name" value="Tryp_SPc"/>
    <property type="match status" value="1"/>
</dbReference>
<keyword evidence="6 8" id="KW-0720">Serine protease</keyword>
<dbReference type="GO" id="GO:0004252">
    <property type="term" value="F:serine-type endopeptidase activity"/>
    <property type="evidence" value="ECO:0007669"/>
    <property type="project" value="InterPro"/>
</dbReference>
<evidence type="ECO:0000256" key="2">
    <source>
        <dbReference type="ARBA" id="ARBA00007664"/>
    </source>
</evidence>
<dbReference type="OrthoDB" id="6514235at2759"/>
<gene>
    <name evidence="11" type="ORF">ONB1V03_LOCUS8434</name>
</gene>
<dbReference type="InterPro" id="IPR043504">
    <property type="entry name" value="Peptidase_S1_PA_chymotrypsin"/>
</dbReference>
<keyword evidence="9" id="KW-0732">Signal</keyword>
<dbReference type="FunFam" id="2.40.10.10:FF:000047">
    <property type="entry name" value="Trypsin eta"/>
    <property type="match status" value="1"/>
</dbReference>